<proteinExistence type="inferred from homology"/>
<dbReference type="InterPro" id="IPR036291">
    <property type="entry name" value="NAD(P)-bd_dom_sf"/>
</dbReference>
<dbReference type="InterPro" id="IPR057326">
    <property type="entry name" value="KR_dom"/>
</dbReference>
<protein>
    <recommendedName>
        <fullName evidence="3">Ketoreductase domain-containing protein</fullName>
    </recommendedName>
</protein>
<keyword evidence="2" id="KW-0560">Oxidoreductase</keyword>
<dbReference type="PRINTS" id="PR00081">
    <property type="entry name" value="GDHRDH"/>
</dbReference>
<evidence type="ECO:0000313" key="4">
    <source>
        <dbReference type="EMBL" id="SUZ57485.1"/>
    </source>
</evidence>
<dbReference type="GO" id="GO:0016491">
    <property type="term" value="F:oxidoreductase activity"/>
    <property type="evidence" value="ECO:0007669"/>
    <property type="project" value="UniProtKB-KW"/>
</dbReference>
<reference evidence="4" key="1">
    <citation type="submission" date="2018-05" db="EMBL/GenBank/DDBJ databases">
        <authorList>
            <person name="Lanie J.A."/>
            <person name="Ng W.-L."/>
            <person name="Kazmierczak K.M."/>
            <person name="Andrzejewski T.M."/>
            <person name="Davidsen T.M."/>
            <person name="Wayne K.J."/>
            <person name="Tettelin H."/>
            <person name="Glass J.I."/>
            <person name="Rusch D."/>
            <person name="Podicherti R."/>
            <person name="Tsui H.-C.T."/>
            <person name="Winkler M.E."/>
        </authorList>
    </citation>
    <scope>NUCLEOTIDE SEQUENCE</scope>
</reference>
<dbReference type="InterPro" id="IPR020904">
    <property type="entry name" value="Sc_DH/Rdtase_CS"/>
</dbReference>
<evidence type="ECO:0000256" key="1">
    <source>
        <dbReference type="ARBA" id="ARBA00006484"/>
    </source>
</evidence>
<dbReference type="EMBL" id="UINC01000560">
    <property type="protein sequence ID" value="SUZ57485.1"/>
    <property type="molecule type" value="Genomic_DNA"/>
</dbReference>
<evidence type="ECO:0000256" key="2">
    <source>
        <dbReference type="ARBA" id="ARBA00023002"/>
    </source>
</evidence>
<organism evidence="4">
    <name type="scientific">marine metagenome</name>
    <dbReference type="NCBI Taxonomy" id="408172"/>
    <lineage>
        <taxon>unclassified sequences</taxon>
        <taxon>metagenomes</taxon>
        <taxon>ecological metagenomes</taxon>
    </lineage>
</organism>
<comment type="similarity">
    <text evidence="1">Belongs to the short-chain dehydrogenases/reductases (SDR) family.</text>
</comment>
<dbReference type="Pfam" id="PF13561">
    <property type="entry name" value="adh_short_C2"/>
    <property type="match status" value="1"/>
</dbReference>
<dbReference type="NCBIfam" id="NF005559">
    <property type="entry name" value="PRK07231.1"/>
    <property type="match status" value="1"/>
</dbReference>
<evidence type="ECO:0000259" key="3">
    <source>
        <dbReference type="SMART" id="SM00822"/>
    </source>
</evidence>
<gene>
    <name evidence="4" type="ORF">METZ01_LOCUS10339</name>
</gene>
<sequence>MADLTDKIALISGGARGIGGAISEAMCAAGAKVVISDLLQEGENKASELTDKGYDASFILHDVTIETEWNKTVSYCSETYGGLDILVNNAGIYFPKTIEETSLEEWKQMFSVNVEGVFLGTKAAIPEIKKRSMERESSGSIINLSSVAGLVGSPNHGAYSATKGAVRLFTKSTALECASLEYNIRANSIHPGVIDTKMGSQVVNTIMEETGSGDNEARAQVSELHPLGRFGKPEEIAQTAVFLASDDSSFITGTEFIVDGGLTAK</sequence>
<dbReference type="AlphaFoldDB" id="A0A381NSB1"/>
<dbReference type="PRINTS" id="PR00080">
    <property type="entry name" value="SDRFAMILY"/>
</dbReference>
<feature type="domain" description="Ketoreductase" evidence="3">
    <location>
        <begin position="7"/>
        <end position="196"/>
    </location>
</feature>
<name>A0A381NSB1_9ZZZZ</name>
<dbReference type="Gene3D" id="3.40.50.720">
    <property type="entry name" value="NAD(P)-binding Rossmann-like Domain"/>
    <property type="match status" value="1"/>
</dbReference>
<dbReference type="PROSITE" id="PS00061">
    <property type="entry name" value="ADH_SHORT"/>
    <property type="match status" value="1"/>
</dbReference>
<dbReference type="SMART" id="SM00822">
    <property type="entry name" value="PKS_KR"/>
    <property type="match status" value="1"/>
</dbReference>
<accession>A0A381NSB1</accession>
<dbReference type="PANTHER" id="PTHR24321:SF15">
    <property type="entry name" value="OXIDOREDUCTASE UCPA"/>
    <property type="match status" value="1"/>
</dbReference>
<dbReference type="SUPFAM" id="SSF51735">
    <property type="entry name" value="NAD(P)-binding Rossmann-fold domains"/>
    <property type="match status" value="1"/>
</dbReference>
<dbReference type="PANTHER" id="PTHR24321">
    <property type="entry name" value="DEHYDROGENASES, SHORT CHAIN"/>
    <property type="match status" value="1"/>
</dbReference>
<dbReference type="FunFam" id="3.40.50.720:FF:000084">
    <property type="entry name" value="Short-chain dehydrogenase reductase"/>
    <property type="match status" value="1"/>
</dbReference>
<dbReference type="InterPro" id="IPR002347">
    <property type="entry name" value="SDR_fam"/>
</dbReference>